<evidence type="ECO:0008006" key="3">
    <source>
        <dbReference type="Google" id="ProtNLM"/>
    </source>
</evidence>
<feature type="non-terminal residue" evidence="1">
    <location>
        <position position="225"/>
    </location>
</feature>
<dbReference type="Proteomes" id="UP000018538">
    <property type="component" value="Unassembled WGS sequence"/>
</dbReference>
<dbReference type="EMBL" id="KI635797">
    <property type="protein sequence ID" value="ETB57387.1"/>
    <property type="molecule type" value="Genomic_DNA"/>
</dbReference>
<sequence length="225" mass="26219">MDNTMCRRFDTLRNYLPDDLSKPKNNDINHLGNIKNYCSNGESGEKECKTDLDKINGGCLWLFDQLFVKNQKSDINIAEYIIIWLSYMLNLKKESKITKLKDFYSNYIETNTHYTNCNNDGGNPNKSLKGITGYNNYKEIIDTKKGLLNINSEYMSKFYEAFKSLCNMYTELDANDTTNKNYLNCAKKFVGKYNELNEVSDITEDSPYYQVLSTLSNDYNNFKKF</sequence>
<organism evidence="1 2">
    <name type="scientific">Plasmodium yoelii 17X</name>
    <dbReference type="NCBI Taxonomy" id="1323249"/>
    <lineage>
        <taxon>Eukaryota</taxon>
        <taxon>Sar</taxon>
        <taxon>Alveolata</taxon>
        <taxon>Apicomplexa</taxon>
        <taxon>Aconoidasida</taxon>
        <taxon>Haemosporida</taxon>
        <taxon>Plasmodiidae</taxon>
        <taxon>Plasmodium</taxon>
        <taxon>Plasmodium (Vinckeia)</taxon>
    </lineage>
</organism>
<proteinExistence type="predicted"/>
<protein>
    <recommendedName>
        <fullName evidence="3">YIR protein</fullName>
    </recommendedName>
</protein>
<gene>
    <name evidence="1" type="ORF">YYC_04789</name>
</gene>
<evidence type="ECO:0000313" key="2">
    <source>
        <dbReference type="Proteomes" id="UP000018538"/>
    </source>
</evidence>
<keyword evidence="2" id="KW-1185">Reference proteome</keyword>
<evidence type="ECO:0000313" key="1">
    <source>
        <dbReference type="EMBL" id="ETB57387.1"/>
    </source>
</evidence>
<dbReference type="AlphaFoldDB" id="V7PF45"/>
<dbReference type="NCBIfam" id="TIGR01590">
    <property type="entry name" value="yir-bir-cir_Pla"/>
    <property type="match status" value="1"/>
</dbReference>
<reference evidence="1 2" key="1">
    <citation type="submission" date="2013-11" db="EMBL/GenBank/DDBJ databases">
        <title>The Genome Sequence of Plasmodium yoelii 17X.</title>
        <authorList>
            <consortium name="The Broad Institute Genomics Platform"/>
            <consortium name="The Broad Institute Genome Sequencing Center for Infectious Disease"/>
            <person name="Neafsey D."/>
            <person name="Adams J."/>
            <person name="Walker B."/>
            <person name="Young S.K."/>
            <person name="Zeng Q."/>
            <person name="Gargeya S."/>
            <person name="Fitzgerald M."/>
            <person name="Haas B."/>
            <person name="Abouelleil A."/>
            <person name="Alvarado L."/>
            <person name="Chapman S.B."/>
            <person name="Gainer-Dewar J."/>
            <person name="Goldberg J."/>
            <person name="Griggs A."/>
            <person name="Gujja S."/>
            <person name="Hansen M."/>
            <person name="Howarth C."/>
            <person name="Imamovic A."/>
            <person name="Ireland A."/>
            <person name="Larimer J."/>
            <person name="McCowan C."/>
            <person name="Murphy C."/>
            <person name="Pearson M."/>
            <person name="Poon T.W."/>
            <person name="Priest M."/>
            <person name="Roberts A."/>
            <person name="Saif S."/>
            <person name="Shea T."/>
            <person name="Sykes S."/>
            <person name="Wortman J."/>
            <person name="Nusbaum C."/>
            <person name="Birren B."/>
        </authorList>
    </citation>
    <scope>NUCLEOTIDE SEQUENCE [LARGE SCALE GENOMIC DNA]</scope>
    <source>
        <strain evidence="1 2">17X</strain>
    </source>
</reference>
<dbReference type="OrthoDB" id="373191at2759"/>
<dbReference type="Pfam" id="PF06022">
    <property type="entry name" value="Cir_Bir_Yir"/>
    <property type="match status" value="1"/>
</dbReference>
<name>V7PF45_PLAYE</name>
<dbReference type="InterPro" id="IPR006477">
    <property type="entry name" value="Yir_bir_cir"/>
</dbReference>
<accession>V7PF45</accession>